<gene>
    <name evidence="1" type="ordered locus">Os05g0594400</name>
    <name evidence="1" type="ORF">OSNPB_050594400</name>
</gene>
<dbReference type="AlphaFoldDB" id="A0A0P0WRQ1"/>
<reference evidence="1 2" key="2">
    <citation type="journal article" date="2013" name="Plant Cell Physiol.">
        <title>Rice Annotation Project Database (RAP-DB): an integrative and interactive database for rice genomics.</title>
        <authorList>
            <person name="Sakai H."/>
            <person name="Lee S.S."/>
            <person name="Tanaka T."/>
            <person name="Numa H."/>
            <person name="Kim J."/>
            <person name="Kawahara Y."/>
            <person name="Wakimoto H."/>
            <person name="Yang C.C."/>
            <person name="Iwamoto M."/>
            <person name="Abe T."/>
            <person name="Yamada Y."/>
            <person name="Muto A."/>
            <person name="Inokuchi H."/>
            <person name="Ikemura T."/>
            <person name="Matsumoto T."/>
            <person name="Sasaki T."/>
            <person name="Itoh T."/>
        </authorList>
    </citation>
    <scope>NUCLEOTIDE SEQUENCE [LARGE SCALE GENOMIC DNA]</scope>
    <source>
        <strain evidence="2">cv. Nipponbare</strain>
    </source>
</reference>
<reference evidence="2" key="1">
    <citation type="journal article" date="2005" name="Nature">
        <title>The map-based sequence of the rice genome.</title>
        <authorList>
            <consortium name="International rice genome sequencing project (IRGSP)"/>
            <person name="Matsumoto T."/>
            <person name="Wu J."/>
            <person name="Kanamori H."/>
            <person name="Katayose Y."/>
            <person name="Fujisawa M."/>
            <person name="Namiki N."/>
            <person name="Mizuno H."/>
            <person name="Yamamoto K."/>
            <person name="Antonio B.A."/>
            <person name="Baba T."/>
            <person name="Sakata K."/>
            <person name="Nagamura Y."/>
            <person name="Aoki H."/>
            <person name="Arikawa K."/>
            <person name="Arita K."/>
            <person name="Bito T."/>
            <person name="Chiden Y."/>
            <person name="Fujitsuka N."/>
            <person name="Fukunaka R."/>
            <person name="Hamada M."/>
            <person name="Harada C."/>
            <person name="Hayashi A."/>
            <person name="Hijishita S."/>
            <person name="Honda M."/>
            <person name="Hosokawa S."/>
            <person name="Ichikawa Y."/>
            <person name="Idonuma A."/>
            <person name="Iijima M."/>
            <person name="Ikeda M."/>
            <person name="Ikeno M."/>
            <person name="Ito K."/>
            <person name="Ito S."/>
            <person name="Ito T."/>
            <person name="Ito Y."/>
            <person name="Ito Y."/>
            <person name="Iwabuchi A."/>
            <person name="Kamiya K."/>
            <person name="Karasawa W."/>
            <person name="Kurita K."/>
            <person name="Katagiri S."/>
            <person name="Kikuta A."/>
            <person name="Kobayashi H."/>
            <person name="Kobayashi N."/>
            <person name="Machita K."/>
            <person name="Maehara T."/>
            <person name="Masukawa M."/>
            <person name="Mizubayashi T."/>
            <person name="Mukai Y."/>
            <person name="Nagasaki H."/>
            <person name="Nagata Y."/>
            <person name="Naito S."/>
            <person name="Nakashima M."/>
            <person name="Nakama Y."/>
            <person name="Nakamichi Y."/>
            <person name="Nakamura M."/>
            <person name="Meguro A."/>
            <person name="Negishi M."/>
            <person name="Ohta I."/>
            <person name="Ohta T."/>
            <person name="Okamoto M."/>
            <person name="Ono N."/>
            <person name="Saji S."/>
            <person name="Sakaguchi M."/>
            <person name="Sakai K."/>
            <person name="Shibata M."/>
            <person name="Shimokawa T."/>
            <person name="Song J."/>
            <person name="Takazaki Y."/>
            <person name="Terasawa K."/>
            <person name="Tsugane M."/>
            <person name="Tsuji K."/>
            <person name="Ueda S."/>
            <person name="Waki K."/>
            <person name="Yamagata H."/>
            <person name="Yamamoto M."/>
            <person name="Yamamoto S."/>
            <person name="Yamane H."/>
            <person name="Yoshiki S."/>
            <person name="Yoshihara R."/>
            <person name="Yukawa K."/>
            <person name="Zhong H."/>
            <person name="Yano M."/>
            <person name="Yuan Q."/>
            <person name="Ouyang S."/>
            <person name="Liu J."/>
            <person name="Jones K.M."/>
            <person name="Gansberger K."/>
            <person name="Moffat K."/>
            <person name="Hill J."/>
            <person name="Bera J."/>
            <person name="Fadrosh D."/>
            <person name="Jin S."/>
            <person name="Johri S."/>
            <person name="Kim M."/>
            <person name="Overton L."/>
            <person name="Reardon M."/>
            <person name="Tsitrin T."/>
            <person name="Vuong H."/>
            <person name="Weaver B."/>
            <person name="Ciecko A."/>
            <person name="Tallon L."/>
            <person name="Jackson J."/>
            <person name="Pai G."/>
            <person name="Aken S.V."/>
            <person name="Utterback T."/>
            <person name="Reidmuller S."/>
            <person name="Feldblyum T."/>
            <person name="Hsiao J."/>
            <person name="Zismann V."/>
            <person name="Iobst S."/>
            <person name="de Vazeille A.R."/>
            <person name="Buell C.R."/>
            <person name="Ying K."/>
            <person name="Li Y."/>
            <person name="Lu T."/>
            <person name="Huang Y."/>
            <person name="Zhao Q."/>
            <person name="Feng Q."/>
            <person name="Zhang L."/>
            <person name="Zhu J."/>
            <person name="Weng Q."/>
            <person name="Mu J."/>
            <person name="Lu Y."/>
            <person name="Fan D."/>
            <person name="Liu Y."/>
            <person name="Guan J."/>
            <person name="Zhang Y."/>
            <person name="Yu S."/>
            <person name="Liu X."/>
            <person name="Zhang Y."/>
            <person name="Hong G."/>
            <person name="Han B."/>
            <person name="Choisne N."/>
            <person name="Demange N."/>
            <person name="Orjeda G."/>
            <person name="Samain S."/>
            <person name="Cattolico L."/>
            <person name="Pelletier E."/>
            <person name="Couloux A."/>
            <person name="Segurens B."/>
            <person name="Wincker P."/>
            <person name="D'Hont A."/>
            <person name="Scarpelli C."/>
            <person name="Weissenbach J."/>
            <person name="Salanoubat M."/>
            <person name="Quetier F."/>
            <person name="Yu Y."/>
            <person name="Kim H.R."/>
            <person name="Rambo T."/>
            <person name="Currie J."/>
            <person name="Collura K."/>
            <person name="Luo M."/>
            <person name="Yang T."/>
            <person name="Ammiraju J.S.S."/>
            <person name="Engler F."/>
            <person name="Soderlund C."/>
            <person name="Wing R.A."/>
            <person name="Palmer L.E."/>
            <person name="de la Bastide M."/>
            <person name="Spiegel L."/>
            <person name="Nascimento L."/>
            <person name="Zutavern T."/>
            <person name="O'Shaughnessy A."/>
            <person name="Dike S."/>
            <person name="Dedhia N."/>
            <person name="Preston R."/>
            <person name="Balija V."/>
            <person name="McCombie W.R."/>
            <person name="Chow T."/>
            <person name="Chen H."/>
            <person name="Chung M."/>
            <person name="Chen C."/>
            <person name="Shaw J."/>
            <person name="Wu H."/>
            <person name="Hsiao K."/>
            <person name="Chao Y."/>
            <person name="Chu M."/>
            <person name="Cheng C."/>
            <person name="Hour A."/>
            <person name="Lee P."/>
            <person name="Lin S."/>
            <person name="Lin Y."/>
            <person name="Liou J."/>
            <person name="Liu S."/>
            <person name="Hsing Y."/>
            <person name="Raghuvanshi S."/>
            <person name="Mohanty A."/>
            <person name="Bharti A.K."/>
            <person name="Gaur A."/>
            <person name="Gupta V."/>
            <person name="Kumar D."/>
            <person name="Ravi V."/>
            <person name="Vij S."/>
            <person name="Kapur A."/>
            <person name="Khurana P."/>
            <person name="Khurana P."/>
            <person name="Khurana J.P."/>
            <person name="Tyagi A.K."/>
            <person name="Gaikwad K."/>
            <person name="Singh A."/>
            <person name="Dalal V."/>
            <person name="Srivastava S."/>
            <person name="Dixit A."/>
            <person name="Pal A.K."/>
            <person name="Ghazi I.A."/>
            <person name="Yadav M."/>
            <person name="Pandit A."/>
            <person name="Bhargava A."/>
            <person name="Sureshbabu K."/>
            <person name="Batra K."/>
            <person name="Sharma T.R."/>
            <person name="Mohapatra T."/>
            <person name="Singh N.K."/>
            <person name="Messing J."/>
            <person name="Nelson A.B."/>
            <person name="Fuks G."/>
            <person name="Kavchok S."/>
            <person name="Keizer G."/>
            <person name="Linton E."/>
            <person name="Llaca V."/>
            <person name="Song R."/>
            <person name="Tanyolac B."/>
            <person name="Young S."/>
            <person name="Ho-Il K."/>
            <person name="Hahn J.H."/>
            <person name="Sangsakoo G."/>
            <person name="Vanavichit A."/>
            <person name="de Mattos Luiz.A.T."/>
            <person name="Zimmer P.D."/>
            <person name="Malone G."/>
            <person name="Dellagostin O."/>
            <person name="de Oliveira A.C."/>
            <person name="Bevan M."/>
            <person name="Bancroft I."/>
            <person name="Minx P."/>
            <person name="Cordum H."/>
            <person name="Wilson R."/>
            <person name="Cheng Z."/>
            <person name="Jin W."/>
            <person name="Jiang J."/>
            <person name="Leong S.A."/>
            <person name="Iwama H."/>
            <person name="Gojobori T."/>
            <person name="Itoh T."/>
            <person name="Niimura Y."/>
            <person name="Fujii Y."/>
            <person name="Habara T."/>
            <person name="Sakai H."/>
            <person name="Sato Y."/>
            <person name="Wilson G."/>
            <person name="Kumar K."/>
            <person name="McCouch S."/>
            <person name="Juretic N."/>
            <person name="Hoen D."/>
            <person name="Wright S."/>
            <person name="Bruskiewich R."/>
            <person name="Bureau T."/>
            <person name="Miyao A."/>
            <person name="Hirochika H."/>
            <person name="Nishikawa T."/>
            <person name="Kadowaki K."/>
            <person name="Sugiura M."/>
            <person name="Burr B."/>
            <person name="Sasaki T."/>
        </authorList>
    </citation>
    <scope>NUCLEOTIDE SEQUENCE [LARGE SCALE GENOMIC DNA]</scope>
    <source>
        <strain evidence="2">cv. Nipponbare</strain>
    </source>
</reference>
<reference evidence="1 2" key="3">
    <citation type="journal article" date="2013" name="Rice">
        <title>Improvement of the Oryza sativa Nipponbare reference genome using next generation sequence and optical map data.</title>
        <authorList>
            <person name="Kawahara Y."/>
            <person name="de la Bastide M."/>
            <person name="Hamilton J.P."/>
            <person name="Kanamori H."/>
            <person name="McCombie W.R."/>
            <person name="Ouyang S."/>
            <person name="Schwartz D.C."/>
            <person name="Tanaka T."/>
            <person name="Wu J."/>
            <person name="Zhou S."/>
            <person name="Childs K.L."/>
            <person name="Davidson R.M."/>
            <person name="Lin H."/>
            <person name="Quesada-Ocampo L."/>
            <person name="Vaillancourt B."/>
            <person name="Sakai H."/>
            <person name="Lee S.S."/>
            <person name="Kim J."/>
            <person name="Numa H."/>
            <person name="Itoh T."/>
            <person name="Buell C.R."/>
            <person name="Matsumoto T."/>
        </authorList>
    </citation>
    <scope>NUCLEOTIDE SEQUENCE [LARGE SCALE GENOMIC DNA]</scope>
    <source>
        <strain evidence="2">cv. Nipponbare</strain>
    </source>
</reference>
<evidence type="ECO:0000313" key="1">
    <source>
        <dbReference type="EMBL" id="BAS95658.1"/>
    </source>
</evidence>
<name>A0A0P0WRQ1_ORYSJ</name>
<dbReference type="EMBL" id="AP014961">
    <property type="protein sequence ID" value="BAS95658.1"/>
    <property type="molecule type" value="Genomic_DNA"/>
</dbReference>
<dbReference type="InParanoid" id="A0A0P0WRQ1"/>
<dbReference type="Proteomes" id="UP000059680">
    <property type="component" value="Chromosome 5"/>
</dbReference>
<sequence>MEEAVNGNDLAWLFQEAVLNLKRNANEVLARLLLAIHHRHLCAHRYSAALAVFGHIGNCRQGDSGGLVSSSSSRA</sequence>
<protein>
    <submittedName>
        <fullName evidence="1">Os05g0594400 protein</fullName>
    </submittedName>
</protein>
<evidence type="ECO:0000313" key="2">
    <source>
        <dbReference type="Proteomes" id="UP000059680"/>
    </source>
</evidence>
<proteinExistence type="predicted"/>
<organism evidence="1 2">
    <name type="scientific">Oryza sativa subsp. japonica</name>
    <name type="common">Rice</name>
    <dbReference type="NCBI Taxonomy" id="39947"/>
    <lineage>
        <taxon>Eukaryota</taxon>
        <taxon>Viridiplantae</taxon>
        <taxon>Streptophyta</taxon>
        <taxon>Embryophyta</taxon>
        <taxon>Tracheophyta</taxon>
        <taxon>Spermatophyta</taxon>
        <taxon>Magnoliopsida</taxon>
        <taxon>Liliopsida</taxon>
        <taxon>Poales</taxon>
        <taxon>Poaceae</taxon>
        <taxon>BOP clade</taxon>
        <taxon>Oryzoideae</taxon>
        <taxon>Oryzeae</taxon>
        <taxon>Oryzinae</taxon>
        <taxon>Oryza</taxon>
        <taxon>Oryza sativa</taxon>
    </lineage>
</organism>
<dbReference type="PaxDb" id="39947-A0A0P0WRQ1"/>
<keyword evidence="2" id="KW-1185">Reference proteome</keyword>
<accession>A0A0P0WRQ1</accession>